<comment type="caution">
    <text evidence="1">The sequence shown here is derived from an EMBL/GenBank/DDBJ whole genome shotgun (WGS) entry which is preliminary data.</text>
</comment>
<evidence type="ECO:0000313" key="2">
    <source>
        <dbReference type="Proteomes" id="UP001062846"/>
    </source>
</evidence>
<name>A0ACC0Q450_RHOML</name>
<evidence type="ECO:0000313" key="1">
    <source>
        <dbReference type="EMBL" id="KAI8572144.1"/>
    </source>
</evidence>
<protein>
    <submittedName>
        <fullName evidence="1">Uncharacterized protein</fullName>
    </submittedName>
</protein>
<sequence>MADEKIEALAAKVNVLVESMAALTTIVHSLRRGSPQAPPPSPPARWTEKTVQKEIHFTRKRQGRTMMNLQAQHMEQVEGDITKSKRSRPNHTIVTNANSAMFPLNSS</sequence>
<keyword evidence="2" id="KW-1185">Reference proteome</keyword>
<reference evidence="1" key="1">
    <citation type="submission" date="2022-02" db="EMBL/GenBank/DDBJ databases">
        <title>Plant Genome Project.</title>
        <authorList>
            <person name="Zhang R.-G."/>
        </authorList>
    </citation>
    <scope>NUCLEOTIDE SEQUENCE</scope>
    <source>
        <strain evidence="1">AT1</strain>
    </source>
</reference>
<proteinExistence type="predicted"/>
<gene>
    <name evidence="1" type="ORF">RHMOL_Rhmol01G0175800</name>
</gene>
<dbReference type="EMBL" id="CM046388">
    <property type="protein sequence ID" value="KAI8572144.1"/>
    <property type="molecule type" value="Genomic_DNA"/>
</dbReference>
<accession>A0ACC0Q450</accession>
<dbReference type="Proteomes" id="UP001062846">
    <property type="component" value="Chromosome 1"/>
</dbReference>
<organism evidence="1 2">
    <name type="scientific">Rhododendron molle</name>
    <name type="common">Chinese azalea</name>
    <name type="synonym">Azalea mollis</name>
    <dbReference type="NCBI Taxonomy" id="49168"/>
    <lineage>
        <taxon>Eukaryota</taxon>
        <taxon>Viridiplantae</taxon>
        <taxon>Streptophyta</taxon>
        <taxon>Embryophyta</taxon>
        <taxon>Tracheophyta</taxon>
        <taxon>Spermatophyta</taxon>
        <taxon>Magnoliopsida</taxon>
        <taxon>eudicotyledons</taxon>
        <taxon>Gunneridae</taxon>
        <taxon>Pentapetalae</taxon>
        <taxon>asterids</taxon>
        <taxon>Ericales</taxon>
        <taxon>Ericaceae</taxon>
        <taxon>Ericoideae</taxon>
        <taxon>Rhodoreae</taxon>
        <taxon>Rhododendron</taxon>
    </lineage>
</organism>